<dbReference type="AlphaFoldDB" id="A0A8R1I2V7"/>
<evidence type="ECO:0000256" key="5">
    <source>
        <dbReference type="ARBA" id="ARBA00022723"/>
    </source>
</evidence>
<evidence type="ECO:0000256" key="2">
    <source>
        <dbReference type="ARBA" id="ARBA00010168"/>
    </source>
</evidence>
<dbReference type="PROSITE" id="PS51959">
    <property type="entry name" value="ENDOU"/>
    <property type="match status" value="1"/>
</dbReference>
<dbReference type="GO" id="GO:0003723">
    <property type="term" value="F:RNA binding"/>
    <property type="evidence" value="ECO:0007669"/>
    <property type="project" value="UniProtKB-UniRule"/>
</dbReference>
<evidence type="ECO:0000256" key="11">
    <source>
        <dbReference type="RuleBase" id="RU367085"/>
    </source>
</evidence>
<feature type="signal peptide" evidence="11">
    <location>
        <begin position="1"/>
        <end position="18"/>
    </location>
</feature>
<evidence type="ECO:0000256" key="1">
    <source>
        <dbReference type="ARBA" id="ARBA00001936"/>
    </source>
</evidence>
<dbReference type="GO" id="GO:0004521">
    <property type="term" value="F:RNA endonuclease activity"/>
    <property type="evidence" value="ECO:0007669"/>
    <property type="project" value="UniProtKB-UniRule"/>
</dbReference>
<evidence type="ECO:0000256" key="6">
    <source>
        <dbReference type="ARBA" id="ARBA00022759"/>
    </source>
</evidence>
<keyword evidence="14" id="KW-1185">Reference proteome</keyword>
<keyword evidence="4 11" id="KW-0540">Nuclease</keyword>
<dbReference type="SUPFAM" id="SSF142877">
    <property type="entry name" value="EndoU-like"/>
    <property type="match status" value="1"/>
</dbReference>
<keyword evidence="10" id="KW-0456">Lyase</keyword>
<reference evidence="14" key="1">
    <citation type="submission" date="2010-08" db="EMBL/GenBank/DDBJ databases">
        <authorList>
            <consortium name="Caenorhabditis japonica Sequencing Consortium"/>
            <person name="Wilson R.K."/>
        </authorList>
    </citation>
    <scope>NUCLEOTIDE SEQUENCE [LARGE SCALE GENOMIC DNA]</scope>
    <source>
        <strain evidence="14">DF5081</strain>
    </source>
</reference>
<organism evidence="13 14">
    <name type="scientific">Caenorhabditis japonica</name>
    <dbReference type="NCBI Taxonomy" id="281687"/>
    <lineage>
        <taxon>Eukaryota</taxon>
        <taxon>Metazoa</taxon>
        <taxon>Ecdysozoa</taxon>
        <taxon>Nematoda</taxon>
        <taxon>Chromadorea</taxon>
        <taxon>Rhabditida</taxon>
        <taxon>Rhabditina</taxon>
        <taxon>Rhabditomorpha</taxon>
        <taxon>Rhabditoidea</taxon>
        <taxon>Rhabditidae</taxon>
        <taxon>Peloderinae</taxon>
        <taxon>Caenorhabditis</taxon>
    </lineage>
</organism>
<dbReference type="CDD" id="cd21159">
    <property type="entry name" value="XendoU"/>
    <property type="match status" value="1"/>
</dbReference>
<dbReference type="PANTHER" id="PTHR12439">
    <property type="entry name" value="PLACENTAL PROTEIN 11-RELATED"/>
    <property type="match status" value="1"/>
</dbReference>
<keyword evidence="5 11" id="KW-0479">Metal-binding</keyword>
<evidence type="ECO:0000256" key="7">
    <source>
        <dbReference type="ARBA" id="ARBA00022801"/>
    </source>
</evidence>
<dbReference type="Proteomes" id="UP000005237">
    <property type="component" value="Unassembled WGS sequence"/>
</dbReference>
<proteinExistence type="inferred from homology"/>
<evidence type="ECO:0000313" key="14">
    <source>
        <dbReference type="Proteomes" id="UP000005237"/>
    </source>
</evidence>
<protein>
    <submittedName>
        <fullName evidence="13">Poly(U)-specific endoribonuclease</fullName>
    </submittedName>
</protein>
<evidence type="ECO:0000256" key="8">
    <source>
        <dbReference type="ARBA" id="ARBA00022884"/>
    </source>
</evidence>
<dbReference type="InterPro" id="IPR037227">
    <property type="entry name" value="EndoU-like"/>
</dbReference>
<keyword evidence="6 11" id="KW-0255">Endonuclease</keyword>
<dbReference type="GO" id="GO:0046872">
    <property type="term" value="F:metal ion binding"/>
    <property type="evidence" value="ECO:0007669"/>
    <property type="project" value="UniProtKB-UniRule"/>
</dbReference>
<keyword evidence="9 11" id="KW-0464">Manganese</keyword>
<sequence>MILRTSALLLIAAVVVYTKPVQNADLSAVNTFLASLAASDSRTDSLVTLNYQNMASKKSPDHDNAKDPLFSRVDSSVSSGATYTAIANLLKFYTYDSDVAQLISDDFTTAINNFLDIFIASDAVQQSWTFLQSQGVSTADASAFRQQLYNLWFLPYARNQVAGSSGFKSVFFGEATGTTINRFANWYGFYLQEKSSVFNYHGWFTKVNGGNKVRERFVCI</sequence>
<comment type="similarity">
    <text evidence="2 11">Belongs to the ENDOU family.</text>
</comment>
<evidence type="ECO:0000256" key="10">
    <source>
        <dbReference type="ARBA" id="ARBA00023239"/>
    </source>
</evidence>
<evidence type="ECO:0000259" key="12">
    <source>
        <dbReference type="PROSITE" id="PS51959"/>
    </source>
</evidence>
<feature type="chain" id="PRO_5035964180" evidence="11">
    <location>
        <begin position="19"/>
        <end position="220"/>
    </location>
</feature>
<dbReference type="InterPro" id="IPR039787">
    <property type="entry name" value="ENDOU"/>
</dbReference>
<evidence type="ECO:0000256" key="3">
    <source>
        <dbReference type="ARBA" id="ARBA00011245"/>
    </source>
</evidence>
<dbReference type="EnsemblMetazoa" id="CJA14089.1">
    <property type="protein sequence ID" value="CJA14089.1"/>
    <property type="gene ID" value="WBGene00133293"/>
</dbReference>
<dbReference type="GO" id="GO:0016829">
    <property type="term" value="F:lyase activity"/>
    <property type="evidence" value="ECO:0007669"/>
    <property type="project" value="UniProtKB-KW"/>
</dbReference>
<dbReference type="InterPro" id="IPR018998">
    <property type="entry name" value="EndoU_C"/>
</dbReference>
<evidence type="ECO:0000256" key="9">
    <source>
        <dbReference type="ARBA" id="ARBA00023211"/>
    </source>
</evidence>
<keyword evidence="8 11" id="KW-0694">RNA-binding</keyword>
<name>A0A8R1I2V7_CAEJA</name>
<dbReference type="PANTHER" id="PTHR12439:SF11">
    <property type="entry name" value="URIDYLATE-SPECIFIC ENDORIBONUCLEASE"/>
    <property type="match status" value="1"/>
</dbReference>
<evidence type="ECO:0000313" key="13">
    <source>
        <dbReference type="EnsemblMetazoa" id="CJA14089.1"/>
    </source>
</evidence>
<comment type="cofactor">
    <cofactor evidence="1 11">
        <name>Mn(2+)</name>
        <dbReference type="ChEBI" id="CHEBI:29035"/>
    </cofactor>
</comment>
<keyword evidence="7 11" id="KW-0378">Hydrolase</keyword>
<dbReference type="Pfam" id="PF09412">
    <property type="entry name" value="XendoU"/>
    <property type="match status" value="1"/>
</dbReference>
<evidence type="ECO:0000256" key="4">
    <source>
        <dbReference type="ARBA" id="ARBA00022722"/>
    </source>
</evidence>
<accession>A0A8R1I2V7</accession>
<comment type="subunit">
    <text evidence="3 11">Monomer.</text>
</comment>
<reference evidence="13" key="2">
    <citation type="submission" date="2022-06" db="UniProtKB">
        <authorList>
            <consortium name="EnsemblMetazoa"/>
        </authorList>
    </citation>
    <scope>IDENTIFICATION</scope>
    <source>
        <strain evidence="13">DF5081</strain>
    </source>
</reference>
<feature type="domain" description="EndoU" evidence="12">
    <location>
        <begin position="22"/>
        <end position="220"/>
    </location>
</feature>
<keyword evidence="11" id="KW-0732">Signal</keyword>
<dbReference type="GO" id="GO:0016787">
    <property type="term" value="F:hydrolase activity"/>
    <property type="evidence" value="ECO:0007669"/>
    <property type="project" value="UniProtKB-KW"/>
</dbReference>